<evidence type="ECO:0000313" key="1">
    <source>
        <dbReference type="EMBL" id="GEK86228.1"/>
    </source>
</evidence>
<reference evidence="1 2" key="1">
    <citation type="submission" date="2019-07" db="EMBL/GenBank/DDBJ databases">
        <title>Whole genome shotgun sequence of Microbacterium aerolatum NBRC 103071.</title>
        <authorList>
            <person name="Hosoyama A."/>
            <person name="Uohara A."/>
            <person name="Ohji S."/>
            <person name="Ichikawa N."/>
        </authorList>
    </citation>
    <scope>NUCLEOTIDE SEQUENCE [LARGE SCALE GENOMIC DNA]</scope>
    <source>
        <strain evidence="1 2">NBRC 103071</strain>
    </source>
</reference>
<accession>A0A511ADI2</accession>
<comment type="caution">
    <text evidence="1">The sequence shown here is derived from an EMBL/GenBank/DDBJ whole genome shotgun (WGS) entry which is preliminary data.</text>
</comment>
<dbReference type="SUPFAM" id="SSF53756">
    <property type="entry name" value="UDP-Glycosyltransferase/glycogen phosphorylase"/>
    <property type="match status" value="1"/>
</dbReference>
<dbReference type="EMBL" id="BJUW01000005">
    <property type="protein sequence ID" value="GEK86228.1"/>
    <property type="molecule type" value="Genomic_DNA"/>
</dbReference>
<sequence length="159" mass="17093">MGDAPGSIELLICTREIGWHSLSEADRQAIEEVATVAFLRHSEMSQVLAAADIGMFITAPSEYMVNAVPVKVLDYFSYGLPVVATEGTSGAELVRSSGAGWVCGSSPTELAHLLESLQADPDEVQRRGNMARAYARVNTWTERALEVRKVLLGGNQAGK</sequence>
<gene>
    <name evidence="1" type="ORF">MAE01_14040</name>
</gene>
<protein>
    <recommendedName>
        <fullName evidence="3">Glycosyl transferase family 1 domain-containing protein</fullName>
    </recommendedName>
</protein>
<dbReference type="Proteomes" id="UP000321225">
    <property type="component" value="Unassembled WGS sequence"/>
</dbReference>
<organism evidence="1 2">
    <name type="scientific">Microbacterium aerolatum</name>
    <dbReference type="NCBI Taxonomy" id="153731"/>
    <lineage>
        <taxon>Bacteria</taxon>
        <taxon>Bacillati</taxon>
        <taxon>Actinomycetota</taxon>
        <taxon>Actinomycetes</taxon>
        <taxon>Micrococcales</taxon>
        <taxon>Microbacteriaceae</taxon>
        <taxon>Microbacterium</taxon>
    </lineage>
</organism>
<keyword evidence="2" id="KW-1185">Reference proteome</keyword>
<name>A0A511ADI2_9MICO</name>
<dbReference type="Pfam" id="PF13692">
    <property type="entry name" value="Glyco_trans_1_4"/>
    <property type="match status" value="1"/>
</dbReference>
<dbReference type="AlphaFoldDB" id="A0A511ADI2"/>
<dbReference type="Gene3D" id="3.40.50.2000">
    <property type="entry name" value="Glycogen Phosphorylase B"/>
    <property type="match status" value="1"/>
</dbReference>
<proteinExistence type="predicted"/>
<evidence type="ECO:0008006" key="3">
    <source>
        <dbReference type="Google" id="ProtNLM"/>
    </source>
</evidence>
<evidence type="ECO:0000313" key="2">
    <source>
        <dbReference type="Proteomes" id="UP000321225"/>
    </source>
</evidence>